<dbReference type="RefSeq" id="WP_064856668.1">
    <property type="nucleotide sequence ID" value="NZ_LZIM01000057.1"/>
</dbReference>
<dbReference type="GO" id="GO:0009236">
    <property type="term" value="P:cobalamin biosynthetic process"/>
    <property type="evidence" value="ECO:0007669"/>
    <property type="project" value="UniProtKB-KW"/>
</dbReference>
<dbReference type="InterPro" id="IPR014777">
    <property type="entry name" value="4pyrrole_Mease_sub1"/>
</dbReference>
<dbReference type="Proteomes" id="UP000093985">
    <property type="component" value="Unassembled WGS sequence"/>
</dbReference>
<dbReference type="Pfam" id="PF00590">
    <property type="entry name" value="TP_methylase"/>
    <property type="match status" value="1"/>
</dbReference>
<proteinExistence type="predicted"/>
<evidence type="ECO:0000256" key="2">
    <source>
        <dbReference type="ARBA" id="ARBA00022573"/>
    </source>
</evidence>
<reference evidence="8" key="1">
    <citation type="submission" date="2016-06" db="EMBL/GenBank/DDBJ databases">
        <authorList>
            <person name="Sutton G."/>
            <person name="Brinkac L."/>
            <person name="Sanka R."/>
            <person name="Adams M."/>
            <person name="Lau E."/>
            <person name="Mehaffy C."/>
            <person name="Tameris M."/>
            <person name="Hatherill M."/>
            <person name="Hanekom W."/>
            <person name="Mahomed H."/>
            <person name="Mcshane H."/>
        </authorList>
    </citation>
    <scope>NUCLEOTIDE SEQUENCE [LARGE SCALE GENOMIC DNA]</scope>
    <source>
        <strain evidence="8">852014-51077_SCH5608930-a</strain>
    </source>
</reference>
<dbReference type="InterPro" id="IPR000878">
    <property type="entry name" value="4pyrrol_Mease"/>
</dbReference>
<organism evidence="7 8">
    <name type="scientific">Mycolicibacter sinensis (strain JDM601)</name>
    <name type="common">Mycobacterium sinense</name>
    <dbReference type="NCBI Taxonomy" id="875328"/>
    <lineage>
        <taxon>Bacteria</taxon>
        <taxon>Bacillati</taxon>
        <taxon>Actinomycetota</taxon>
        <taxon>Actinomycetes</taxon>
        <taxon>Mycobacteriales</taxon>
        <taxon>Mycobacteriaceae</taxon>
        <taxon>Mycolicibacter</taxon>
    </lineage>
</organism>
<dbReference type="Gene3D" id="3.40.1010.10">
    <property type="entry name" value="Cobalt-precorrin-4 Transmethylase, Domain 1"/>
    <property type="match status" value="1"/>
</dbReference>
<protein>
    <submittedName>
        <fullName evidence="7">Precorrin-6A synthase (Deacetylating)</fullName>
    </submittedName>
</protein>
<evidence type="ECO:0000259" key="6">
    <source>
        <dbReference type="Pfam" id="PF00590"/>
    </source>
</evidence>
<dbReference type="PANTHER" id="PTHR43467">
    <property type="entry name" value="COBALT-PRECORRIN-2 C(20)-METHYLTRANSFERASE"/>
    <property type="match status" value="1"/>
</dbReference>
<dbReference type="PANTHER" id="PTHR43467:SF1">
    <property type="entry name" value="PRECORRIN-6A SYNTHASE [DEACETYLATING]"/>
    <property type="match status" value="1"/>
</dbReference>
<keyword evidence="4" id="KW-0808">Transferase</keyword>
<dbReference type="AlphaFoldDB" id="A0A1A2ECR6"/>
<evidence type="ECO:0000256" key="5">
    <source>
        <dbReference type="ARBA" id="ARBA00022691"/>
    </source>
</evidence>
<dbReference type="NCBIfam" id="TIGR02434">
    <property type="entry name" value="CobF"/>
    <property type="match status" value="1"/>
</dbReference>
<keyword evidence="3" id="KW-0489">Methyltransferase</keyword>
<name>A0A1A2ECR6_MYCSD</name>
<accession>A0A1A2ECR6</accession>
<feature type="domain" description="Tetrapyrrole methylase" evidence="6">
    <location>
        <begin position="2"/>
        <end position="220"/>
    </location>
</feature>
<comment type="caution">
    <text evidence="7">The sequence shown here is derived from an EMBL/GenBank/DDBJ whole genome shotgun (WGS) entry which is preliminary data.</text>
</comment>
<dbReference type="EMBL" id="LZIN01000094">
    <property type="protein sequence ID" value="OBG01266.1"/>
    <property type="molecule type" value="Genomic_DNA"/>
</dbReference>
<dbReference type="Gene3D" id="3.30.950.10">
    <property type="entry name" value="Methyltransferase, Cobalt-precorrin-4 Transmethylase, Domain 2"/>
    <property type="match status" value="1"/>
</dbReference>
<evidence type="ECO:0000256" key="4">
    <source>
        <dbReference type="ARBA" id="ARBA00022679"/>
    </source>
</evidence>
<dbReference type="CDD" id="cd11643">
    <property type="entry name" value="Precorrin-6A-synthase"/>
    <property type="match status" value="1"/>
</dbReference>
<dbReference type="OrthoDB" id="9787471at2"/>
<keyword evidence="2" id="KW-0169">Cobalamin biosynthesis</keyword>
<gene>
    <name evidence="7" type="ORF">A5771_16785</name>
</gene>
<keyword evidence="5" id="KW-0949">S-adenosyl-L-methionine</keyword>
<dbReference type="SUPFAM" id="SSF53790">
    <property type="entry name" value="Tetrapyrrole methylase"/>
    <property type="match status" value="1"/>
</dbReference>
<dbReference type="GO" id="GO:0043819">
    <property type="term" value="F:precorrin-6A synthase (deacetylating) activity"/>
    <property type="evidence" value="ECO:0007669"/>
    <property type="project" value="InterPro"/>
</dbReference>
<dbReference type="InterPro" id="IPR014776">
    <property type="entry name" value="4pyrrole_Mease_sub2"/>
</dbReference>
<dbReference type="InterPro" id="IPR035996">
    <property type="entry name" value="4pyrrol_Methylase_sf"/>
</dbReference>
<evidence type="ECO:0000256" key="1">
    <source>
        <dbReference type="ARBA" id="ARBA00004953"/>
    </source>
</evidence>
<evidence type="ECO:0000256" key="3">
    <source>
        <dbReference type="ARBA" id="ARBA00022603"/>
    </source>
</evidence>
<sequence length="248" mass="26652">MKVWILGIGMGPQHVTPEVAEALRSVDYVLAPDKGAKGTEDGLLALRRAVVDAYAESVPIVTVSDPPRDRSADLSGPDYARAVADWHAARAARYAEELRERGGTAAFLVWGDPALYDSTIRIIQRVKASGLEVDYDVLPGISAPQLLAARHRIVLHEVGRPVHITTGRRLAEAIAAGQDNIVAMLNPEGLDLSAVADWAIWWGANLGAAGERLVSGRVSDVVDEIAAARRAAKSEAGWVMDVFLVRRP</sequence>
<dbReference type="PIRSF" id="PIRSF036525">
    <property type="entry name" value="CobF"/>
    <property type="match status" value="1"/>
</dbReference>
<evidence type="ECO:0000313" key="8">
    <source>
        <dbReference type="Proteomes" id="UP000093985"/>
    </source>
</evidence>
<dbReference type="GO" id="GO:0032259">
    <property type="term" value="P:methylation"/>
    <property type="evidence" value="ECO:0007669"/>
    <property type="project" value="UniProtKB-KW"/>
</dbReference>
<evidence type="ECO:0000313" key="7">
    <source>
        <dbReference type="EMBL" id="OBG01266.1"/>
    </source>
</evidence>
<dbReference type="InterPro" id="IPR012797">
    <property type="entry name" value="CobF"/>
</dbReference>
<comment type="pathway">
    <text evidence="1">Cofactor biosynthesis; adenosylcobalamin biosynthesis.</text>
</comment>